<comment type="caution">
    <text evidence="1">The sequence shown here is derived from an EMBL/GenBank/DDBJ whole genome shotgun (WGS) entry which is preliminary data.</text>
</comment>
<name>A0A917ALZ6_9RHOB</name>
<organism evidence="1 2">
    <name type="scientific">Actibacterium pelagium</name>
    <dbReference type="NCBI Taxonomy" id="2029103"/>
    <lineage>
        <taxon>Bacteria</taxon>
        <taxon>Pseudomonadati</taxon>
        <taxon>Pseudomonadota</taxon>
        <taxon>Alphaproteobacteria</taxon>
        <taxon>Rhodobacterales</taxon>
        <taxon>Roseobacteraceae</taxon>
        <taxon>Actibacterium</taxon>
    </lineage>
</organism>
<evidence type="ECO:0000313" key="2">
    <source>
        <dbReference type="Proteomes" id="UP000606730"/>
    </source>
</evidence>
<proteinExistence type="predicted"/>
<accession>A0A917ALZ6</accession>
<dbReference type="AlphaFoldDB" id="A0A917ALZ6"/>
<protein>
    <submittedName>
        <fullName evidence="1">Uncharacterized protein</fullName>
    </submittedName>
</protein>
<evidence type="ECO:0000313" key="1">
    <source>
        <dbReference type="EMBL" id="GGE59971.1"/>
    </source>
</evidence>
<sequence>MDGKGKAFGQVTQLRQRAAAHSHVILGVDFQPVDGTRILHDRAEMLRFVAYAGAIGQLFKAVGKSVKHRKAFG</sequence>
<reference evidence="1" key="2">
    <citation type="submission" date="2020-09" db="EMBL/GenBank/DDBJ databases">
        <authorList>
            <person name="Sun Q."/>
            <person name="Zhou Y."/>
        </authorList>
    </citation>
    <scope>NUCLEOTIDE SEQUENCE</scope>
    <source>
        <strain evidence="1">CGMCC 1.16012</strain>
    </source>
</reference>
<gene>
    <name evidence="1" type="ORF">GCM10011517_29460</name>
</gene>
<reference evidence="1" key="1">
    <citation type="journal article" date="2014" name="Int. J. Syst. Evol. Microbiol.">
        <title>Complete genome sequence of Corynebacterium casei LMG S-19264T (=DSM 44701T), isolated from a smear-ripened cheese.</title>
        <authorList>
            <consortium name="US DOE Joint Genome Institute (JGI-PGF)"/>
            <person name="Walter F."/>
            <person name="Albersmeier A."/>
            <person name="Kalinowski J."/>
            <person name="Ruckert C."/>
        </authorList>
    </citation>
    <scope>NUCLEOTIDE SEQUENCE</scope>
    <source>
        <strain evidence="1">CGMCC 1.16012</strain>
    </source>
</reference>
<keyword evidence="2" id="KW-1185">Reference proteome</keyword>
<dbReference type="EMBL" id="BMKN01000003">
    <property type="protein sequence ID" value="GGE59971.1"/>
    <property type="molecule type" value="Genomic_DNA"/>
</dbReference>
<dbReference type="Proteomes" id="UP000606730">
    <property type="component" value="Unassembled WGS sequence"/>
</dbReference>